<evidence type="ECO:0000256" key="2">
    <source>
        <dbReference type="ARBA" id="ARBA00004496"/>
    </source>
</evidence>
<dbReference type="InterPro" id="IPR011989">
    <property type="entry name" value="ARM-like"/>
</dbReference>
<dbReference type="Pfam" id="PF24140">
    <property type="entry name" value="TPR_TNPO3_IPO13_3rd"/>
    <property type="match status" value="1"/>
</dbReference>
<dbReference type="EMBL" id="JAHWGI010001142">
    <property type="protein sequence ID" value="KAK3923312.1"/>
    <property type="molecule type" value="Genomic_DNA"/>
</dbReference>
<keyword evidence="7" id="KW-0007">Acetylation</keyword>
<evidence type="ECO:0000256" key="11">
    <source>
        <dbReference type="ARBA" id="ARBA00067328"/>
    </source>
</evidence>
<reference evidence="14" key="1">
    <citation type="submission" date="2021-07" db="EMBL/GenBank/DDBJ databases">
        <authorList>
            <person name="Catto M.A."/>
            <person name="Jacobson A."/>
            <person name="Kennedy G."/>
            <person name="Labadie P."/>
            <person name="Hunt B.G."/>
            <person name="Srinivasan R."/>
        </authorList>
    </citation>
    <scope>NUCLEOTIDE SEQUENCE</scope>
    <source>
        <strain evidence="14">PL_HMW_Pooled</strain>
        <tissue evidence="14">Head</tissue>
    </source>
</reference>
<dbReference type="InterPro" id="IPR013598">
    <property type="entry name" value="Exportin-1/Importin-b-like"/>
</dbReference>
<evidence type="ECO:0000256" key="4">
    <source>
        <dbReference type="ARBA" id="ARBA00022490"/>
    </source>
</evidence>
<dbReference type="InterPro" id="IPR051345">
    <property type="entry name" value="Importin_beta-like_NTR"/>
</dbReference>
<comment type="subcellular location">
    <subcellularLocation>
        <location evidence="2">Cytoplasm</location>
    </subcellularLocation>
    <subcellularLocation>
        <location evidence="1">Nucleus envelope</location>
    </subcellularLocation>
</comment>
<dbReference type="GO" id="GO:0005635">
    <property type="term" value="C:nuclear envelope"/>
    <property type="evidence" value="ECO:0007669"/>
    <property type="project" value="UniProtKB-SubCell"/>
</dbReference>
<feature type="domain" description="Importin N-terminal" evidence="12">
    <location>
        <begin position="65"/>
        <end position="130"/>
    </location>
</feature>
<comment type="function">
    <text evidence="9">Importin, which transports target proteins into the nucleus. Specifically mediates the nuclear import of splicing factor serine/arginine (SR) proteins, such as RBM4, SFRS1 and SFRS2, by recognizing phosphorylated SR domains. Also mediates the nuclear import of serine/arginine (SR) protein CPSF6, independently of CPSF6 phosphorylation. The nuclear import process is regulated by the small GTPase Ran that partitions between cytoplasm and nucleus in the predominantly GDP- and GTP-bound form, respectively. Importin associates with target cargo proteins in the cytoplasm, and the competitive binding of GTP-bound Ran induces the release of cargos in the nucleus.</text>
</comment>
<evidence type="ECO:0000256" key="10">
    <source>
        <dbReference type="ARBA" id="ARBA00063116"/>
    </source>
</evidence>
<dbReference type="Gene3D" id="1.25.10.10">
    <property type="entry name" value="Leucine-rich Repeat Variant"/>
    <property type="match status" value="1"/>
</dbReference>
<reference evidence="14" key="2">
    <citation type="journal article" date="2023" name="BMC Genomics">
        <title>Pest status, molecular evolution, and epigenetic factors derived from the genome assembly of Frankliniella fusca, a thysanopteran phytovirus vector.</title>
        <authorList>
            <person name="Catto M.A."/>
            <person name="Labadie P.E."/>
            <person name="Jacobson A.L."/>
            <person name="Kennedy G.G."/>
            <person name="Srinivasan R."/>
            <person name="Hunt B.G."/>
        </authorList>
    </citation>
    <scope>NUCLEOTIDE SEQUENCE</scope>
    <source>
        <strain evidence="14">PL_HMW_Pooled</strain>
    </source>
</reference>
<dbReference type="GO" id="GO:0005737">
    <property type="term" value="C:cytoplasm"/>
    <property type="evidence" value="ECO:0007669"/>
    <property type="project" value="UniProtKB-SubCell"/>
</dbReference>
<dbReference type="Proteomes" id="UP001219518">
    <property type="component" value="Unassembled WGS sequence"/>
</dbReference>
<evidence type="ECO:0000256" key="8">
    <source>
        <dbReference type="ARBA" id="ARBA00023242"/>
    </source>
</evidence>
<dbReference type="Pfam" id="PF08389">
    <property type="entry name" value="Xpo1"/>
    <property type="match status" value="1"/>
</dbReference>
<keyword evidence="15" id="KW-1185">Reference proteome</keyword>
<evidence type="ECO:0000256" key="9">
    <source>
        <dbReference type="ARBA" id="ARBA00060097"/>
    </source>
</evidence>
<keyword evidence="4" id="KW-0963">Cytoplasm</keyword>
<dbReference type="InterPro" id="IPR057942">
    <property type="entry name" value="TPR_TNPO3_IPO13_3rd"/>
</dbReference>
<dbReference type="InterPro" id="IPR058537">
    <property type="entry name" value="TPR_TNPO3_IPO13_4th"/>
</dbReference>
<protein>
    <recommendedName>
        <fullName evidence="11">Transportin-3</fullName>
    </recommendedName>
</protein>
<keyword evidence="6" id="KW-0653">Protein transport</keyword>
<organism evidence="14 15">
    <name type="scientific">Frankliniella fusca</name>
    <dbReference type="NCBI Taxonomy" id="407009"/>
    <lineage>
        <taxon>Eukaryota</taxon>
        <taxon>Metazoa</taxon>
        <taxon>Ecdysozoa</taxon>
        <taxon>Arthropoda</taxon>
        <taxon>Hexapoda</taxon>
        <taxon>Insecta</taxon>
        <taxon>Pterygota</taxon>
        <taxon>Neoptera</taxon>
        <taxon>Paraneoptera</taxon>
        <taxon>Thysanoptera</taxon>
        <taxon>Terebrantia</taxon>
        <taxon>Thripoidea</taxon>
        <taxon>Thripidae</taxon>
        <taxon>Frankliniella</taxon>
    </lineage>
</organism>
<evidence type="ECO:0000259" key="13">
    <source>
        <dbReference type="Pfam" id="PF08389"/>
    </source>
</evidence>
<dbReference type="PANTHER" id="PTHR12363:SF42">
    <property type="entry name" value="TRANSPORTIN-3"/>
    <property type="match status" value="1"/>
</dbReference>
<dbReference type="InterPro" id="IPR001494">
    <property type="entry name" value="Importin-beta_N"/>
</dbReference>
<keyword evidence="3" id="KW-0813">Transport</keyword>
<dbReference type="InterPro" id="IPR016024">
    <property type="entry name" value="ARM-type_fold"/>
</dbReference>
<evidence type="ECO:0000256" key="3">
    <source>
        <dbReference type="ARBA" id="ARBA00022448"/>
    </source>
</evidence>
<evidence type="ECO:0000313" key="15">
    <source>
        <dbReference type="Proteomes" id="UP001219518"/>
    </source>
</evidence>
<proteinExistence type="predicted"/>
<comment type="caution">
    <text evidence="14">The sequence shown here is derived from an EMBL/GenBank/DDBJ whole genome shotgun (WGS) entry which is preliminary data.</text>
</comment>
<accession>A0AAE1HL14</accession>
<keyword evidence="8" id="KW-0539">Nucleus</keyword>
<evidence type="ECO:0000256" key="1">
    <source>
        <dbReference type="ARBA" id="ARBA00004259"/>
    </source>
</evidence>
<name>A0AAE1HL14_9NEOP</name>
<dbReference type="Pfam" id="PF24138">
    <property type="entry name" value="TPR_TNPO3_IPO13_2nd"/>
    <property type="match status" value="1"/>
</dbReference>
<evidence type="ECO:0000313" key="14">
    <source>
        <dbReference type="EMBL" id="KAK3923312.1"/>
    </source>
</evidence>
<feature type="domain" description="Exportin-1/Importin-beta-like" evidence="13">
    <location>
        <begin position="138"/>
        <end position="281"/>
    </location>
</feature>
<dbReference type="SUPFAM" id="SSF48371">
    <property type="entry name" value="ARM repeat"/>
    <property type="match status" value="1"/>
</dbReference>
<sequence length="963" mass="109060">MLVCLAGKEVINVLDFCCRAERFSFFTCYKYQIYKNMDSSPSLETVYQAVYTLYHNPDPAEKEKASQWLGELQKSVSAWNISNELLQQQHDLESCYFAAQTMRTKIQLSFHELPVDVHESLRDSLISHIRQVTDTTNTVIVTQLCLALADLALQMSTWTAPVTYLINHFQHNLWPLLETLTVLPEEVNSRTLRLGSNRRQEILNDFQNSSPAVIQFLKACLTNGGDNPQIHIRILRCFSSWVSIQAITLSEVLENIVVVHAFQILSNPSSPSALHMAASDCVCALLVRLEDNDDEPQLEQHLFQGVMALEDAYHQSVATEDQEKSMNYCRIFTELAESFKQKMVAGCTTSRTHFALKILDLVLTCVGHHDYEVAEITFNLWYRLSEELYVKNLDTLTVVFKPYVERLIAALCHHCQMEPDHDGLLDDGDDFHDFRIKVSELIKDVVFIVGSSNCFRQMFINLQVPGVTWDASEAALFVMQSVAKNILPEENDVVPKVVEAILNLPENTHLAVRHTSLLLLGELCEWIEYHPQSLEPVLNFLLYCLQRPPLASAAAVALQAICSACCENMGVHFNGLVQIVQSLDTFNMSNQAAIGLLKGVAVILGRLPTDQITPRMKEICFLQVQPLCELLESDVKVLKATRTDPVYWLDRLAVIFRNTSPSVQNGAVHPCRDVLTEVWPILSKTCDKYQEDSRIMERVCRCLRYAVRCVGKQAAHLLEPLVKQMVSLYVQHQHSCCLYLGSILVDEYASEPGCVVGLLEMLEAFIGPTFTILQEGGWEKGLRDHPDTVDDLFRLCARFLQRAPVPFLQCNSLQGIISCALLAVTLDHRYANASVMKFFYDLIHSGRNNESKEDFPTRQSLVLAKVRENGQILTARLLHASVFYLHSYMLSDVADVIVELIQTDRDSMNSWLQQALEELNTNAQGHHLTATSQQIVDFHASIMKAEGTKQVTYCLKDFTRLFR</sequence>
<dbReference type="GO" id="GO:0031267">
    <property type="term" value="F:small GTPase binding"/>
    <property type="evidence" value="ECO:0007669"/>
    <property type="project" value="InterPro"/>
</dbReference>
<keyword evidence="5" id="KW-0597">Phosphoprotein</keyword>
<dbReference type="AlphaFoldDB" id="A0AAE1HL14"/>
<evidence type="ECO:0000259" key="12">
    <source>
        <dbReference type="Pfam" id="PF03810"/>
    </source>
</evidence>
<dbReference type="InterPro" id="IPR057941">
    <property type="entry name" value="TPR_TNPO3_IPO13_2nd"/>
</dbReference>
<evidence type="ECO:0000256" key="7">
    <source>
        <dbReference type="ARBA" id="ARBA00022990"/>
    </source>
</evidence>
<gene>
    <name evidence="14" type="ORF">KUF71_000394</name>
</gene>
<evidence type="ECO:0000256" key="6">
    <source>
        <dbReference type="ARBA" id="ARBA00022927"/>
    </source>
</evidence>
<dbReference type="PANTHER" id="PTHR12363">
    <property type="entry name" value="TRANSPORTIN 3 AND IMPORTIN 13"/>
    <property type="match status" value="1"/>
</dbReference>
<comment type="subunit">
    <text evidence="10">Interacts with (GTP-bound) Ran. Interacts with (phosphorylated) SFRS1 and SFRS2; leading to their nuclear import. Interacts with NUP62. Interacts with RBM4. Interacts with CPSF6, promoting its nuclear import.</text>
</comment>
<dbReference type="FunFam" id="1.25.10.10:FF:000079">
    <property type="entry name" value="transportin-3 isoform X1"/>
    <property type="match status" value="1"/>
</dbReference>
<dbReference type="GO" id="GO:0006606">
    <property type="term" value="P:protein import into nucleus"/>
    <property type="evidence" value="ECO:0007669"/>
    <property type="project" value="TreeGrafter"/>
</dbReference>
<dbReference type="Pfam" id="PF03810">
    <property type="entry name" value="IBN_N"/>
    <property type="match status" value="1"/>
</dbReference>
<evidence type="ECO:0000256" key="5">
    <source>
        <dbReference type="ARBA" id="ARBA00022553"/>
    </source>
</evidence>
<dbReference type="Pfam" id="PF24139">
    <property type="entry name" value="TPR_TNPO3_IPO13_4th"/>
    <property type="match status" value="1"/>
</dbReference>